<evidence type="ECO:0000313" key="2">
    <source>
        <dbReference type="EMBL" id="PIV08691.1"/>
    </source>
</evidence>
<comment type="caution">
    <text evidence="2">The sequence shown here is derived from an EMBL/GenBank/DDBJ whole genome shotgun (WGS) entry which is preliminary data.</text>
</comment>
<feature type="transmembrane region" description="Helical" evidence="1">
    <location>
        <begin position="41"/>
        <end position="59"/>
    </location>
</feature>
<dbReference type="EMBL" id="PEVA01000055">
    <property type="protein sequence ID" value="PIV08691.1"/>
    <property type="molecule type" value="Genomic_DNA"/>
</dbReference>
<protein>
    <recommendedName>
        <fullName evidence="4">AtpZ/AtpI family protein</fullName>
    </recommendedName>
</protein>
<accession>A0A2M7BT80</accession>
<dbReference type="Proteomes" id="UP000230119">
    <property type="component" value="Unassembled WGS sequence"/>
</dbReference>
<keyword evidence="1" id="KW-0812">Transmembrane</keyword>
<sequence length="96" mass="10621">MVEYSRSDIKKVGSLFVIEPFHRKKNKNTEEKFRLIDMMDLGVYLVVPLLVGMGAGIVLDSKVGIKPIGIISGLLLGSAGSFFNLIKIVRQFSKHA</sequence>
<dbReference type="Pfam" id="PF09527">
    <property type="entry name" value="ATPase_gene1"/>
    <property type="match status" value="1"/>
</dbReference>
<feature type="transmembrane region" description="Helical" evidence="1">
    <location>
        <begin position="65"/>
        <end position="86"/>
    </location>
</feature>
<evidence type="ECO:0000313" key="3">
    <source>
        <dbReference type="Proteomes" id="UP000230119"/>
    </source>
</evidence>
<evidence type="ECO:0008006" key="4">
    <source>
        <dbReference type="Google" id="ProtNLM"/>
    </source>
</evidence>
<keyword evidence="1" id="KW-1133">Transmembrane helix</keyword>
<dbReference type="AlphaFoldDB" id="A0A2M7BT80"/>
<proteinExistence type="predicted"/>
<evidence type="ECO:0000256" key="1">
    <source>
        <dbReference type="SAM" id="Phobius"/>
    </source>
</evidence>
<dbReference type="InterPro" id="IPR032820">
    <property type="entry name" value="ATPase_put"/>
</dbReference>
<gene>
    <name evidence="2" type="ORF">COS52_01355</name>
</gene>
<name>A0A2M7BT80_9BACT</name>
<reference evidence="3" key="1">
    <citation type="submission" date="2017-09" db="EMBL/GenBank/DDBJ databases">
        <title>Depth-based differentiation of microbial function through sediment-hosted aquifers and enrichment of novel symbionts in the deep terrestrial subsurface.</title>
        <authorList>
            <person name="Probst A.J."/>
            <person name="Ladd B."/>
            <person name="Jarett J.K."/>
            <person name="Geller-Mcgrath D.E."/>
            <person name="Sieber C.M.K."/>
            <person name="Emerson J.B."/>
            <person name="Anantharaman K."/>
            <person name="Thomas B.C."/>
            <person name="Malmstrom R."/>
            <person name="Stieglmeier M."/>
            <person name="Klingl A."/>
            <person name="Woyke T."/>
            <person name="Ryan C.M."/>
            <person name="Banfield J.F."/>
        </authorList>
    </citation>
    <scope>NUCLEOTIDE SEQUENCE [LARGE SCALE GENOMIC DNA]</scope>
</reference>
<keyword evidence="1" id="KW-0472">Membrane</keyword>
<organism evidence="2 3">
    <name type="scientific">Candidatus Roizmanbacteria bacterium CG03_land_8_20_14_0_80_39_12</name>
    <dbReference type="NCBI Taxonomy" id="1974847"/>
    <lineage>
        <taxon>Bacteria</taxon>
        <taxon>Candidatus Roizmaniibacteriota</taxon>
    </lineage>
</organism>